<evidence type="ECO:0000313" key="6">
    <source>
        <dbReference type="EMBL" id="KAL3087180.1"/>
    </source>
</evidence>
<keyword evidence="7" id="KW-1185">Reference proteome</keyword>
<reference evidence="6 7" key="1">
    <citation type="submission" date="2024-10" db="EMBL/GenBank/DDBJ databases">
        <authorList>
            <person name="Kim D."/>
        </authorList>
    </citation>
    <scope>NUCLEOTIDE SEQUENCE [LARGE SCALE GENOMIC DNA]</scope>
    <source>
        <strain evidence="6">Taebaek</strain>
    </source>
</reference>
<accession>A0ABD2J992</accession>
<comment type="similarity">
    <text evidence="1 5">Belongs to the peptidase S10 family.</text>
</comment>
<dbReference type="EMBL" id="JBICCN010000185">
    <property type="protein sequence ID" value="KAL3087180.1"/>
    <property type="molecule type" value="Genomic_DNA"/>
</dbReference>
<dbReference type="InterPro" id="IPR029058">
    <property type="entry name" value="AB_hydrolase_fold"/>
</dbReference>
<gene>
    <name evidence="6" type="ORF">niasHS_005419</name>
</gene>
<keyword evidence="2 5" id="KW-0121">Carboxypeptidase</keyword>
<dbReference type="PANTHER" id="PTHR11802:SF418">
    <property type="entry name" value="SERINE CARBOXYPEPTIDASE CTSA-1.1"/>
    <property type="match status" value="1"/>
</dbReference>
<protein>
    <recommendedName>
        <fullName evidence="5">Carboxypeptidase</fullName>
        <ecNumber evidence="5">3.4.16.-</ecNumber>
    </recommendedName>
</protein>
<dbReference type="PRINTS" id="PR00724">
    <property type="entry name" value="CRBOXYPTASEC"/>
</dbReference>
<dbReference type="FunFam" id="3.40.50.1820:FF:000335">
    <property type="entry name" value="Carboxypeptidase"/>
    <property type="match status" value="1"/>
</dbReference>
<dbReference type="AlphaFoldDB" id="A0ABD2J992"/>
<feature type="chain" id="PRO_5044531443" description="Carboxypeptidase" evidence="5">
    <location>
        <begin position="22"/>
        <end position="485"/>
    </location>
</feature>
<dbReference type="GO" id="GO:1904715">
    <property type="term" value="P:negative regulation of chaperone-mediated autophagy"/>
    <property type="evidence" value="ECO:0007669"/>
    <property type="project" value="UniProtKB-ARBA"/>
</dbReference>
<keyword evidence="3 5" id="KW-0645">Protease</keyword>
<dbReference type="GO" id="GO:0031647">
    <property type="term" value="P:regulation of protein stability"/>
    <property type="evidence" value="ECO:0007669"/>
    <property type="project" value="UniProtKB-ARBA"/>
</dbReference>
<evidence type="ECO:0000256" key="4">
    <source>
        <dbReference type="ARBA" id="ARBA00022801"/>
    </source>
</evidence>
<dbReference type="PROSITE" id="PS00131">
    <property type="entry name" value="CARBOXYPEPT_SER_SER"/>
    <property type="match status" value="1"/>
</dbReference>
<dbReference type="Proteomes" id="UP001620645">
    <property type="component" value="Unassembled WGS sequence"/>
</dbReference>
<dbReference type="InterPro" id="IPR001563">
    <property type="entry name" value="Peptidase_S10"/>
</dbReference>
<evidence type="ECO:0000256" key="1">
    <source>
        <dbReference type="ARBA" id="ARBA00009431"/>
    </source>
</evidence>
<dbReference type="EC" id="3.4.16.-" evidence="5"/>
<proteinExistence type="inferred from homology"/>
<dbReference type="SUPFAM" id="SSF53474">
    <property type="entry name" value="alpha/beta-Hydrolases"/>
    <property type="match status" value="1"/>
</dbReference>
<evidence type="ECO:0000256" key="5">
    <source>
        <dbReference type="RuleBase" id="RU361156"/>
    </source>
</evidence>
<evidence type="ECO:0000256" key="3">
    <source>
        <dbReference type="ARBA" id="ARBA00022670"/>
    </source>
</evidence>
<dbReference type="PANTHER" id="PTHR11802">
    <property type="entry name" value="SERINE PROTEASE FAMILY S10 SERINE CARBOXYPEPTIDASE"/>
    <property type="match status" value="1"/>
</dbReference>
<name>A0ABD2J992_HETSC</name>
<feature type="signal peptide" evidence="5">
    <location>
        <begin position="1"/>
        <end position="21"/>
    </location>
</feature>
<keyword evidence="4 5" id="KW-0378">Hydrolase</keyword>
<dbReference type="Gene3D" id="3.40.50.1820">
    <property type="entry name" value="alpha/beta hydrolase"/>
    <property type="match status" value="1"/>
</dbReference>
<evidence type="ECO:0000313" key="7">
    <source>
        <dbReference type="Proteomes" id="UP001620645"/>
    </source>
</evidence>
<sequence length="485" mass="54386">MAVIRLFLLFLPFLLFSPSAAFIDDPNLCLRLTSAAHDEIQELPGLSFRPNFKHYSGFLKTTSKNLFHYWFVTSENKPCQDPLLFWFNGGPGCSSLGGLLDELGPYLINADGKTLRKSPYAWNKNASIVYIESPAGVGFSHSVDGLPAPSSDDSTAAENYEAVKQFFNKFPLFRANPTFITGESYAGIYVPMLVAKIVDGQAEFPINLEGMAIGNGFVNAPLDTDTLARFAYAHGLVEESKWNQIAKQCCGGCLDTCDLGSLYGSCRSMVAEIVHFCWRGGLNVYDIYENCTPHPNNLDIMRRGIFNAKSMHSNDSVLWRTDDDFENANQPKEEKVNYLLRCLNGQPLVDYLNKDQVRKALHIPPTVPSWTQCSRWVAMHYRNQYADMSHFVWKALWANVRVLLFYGDTDMACNFLLGQRFSEMLGLKRLGTNPWHFGGQIAGIKTEYGSGLTYITVRGAGHMVPQKRGSEIEYAIGQFLTNRTI</sequence>
<dbReference type="InterPro" id="IPR018202">
    <property type="entry name" value="Ser_caboxypep_ser_AS"/>
</dbReference>
<dbReference type="Pfam" id="PF00450">
    <property type="entry name" value="Peptidase_S10"/>
    <property type="match status" value="1"/>
</dbReference>
<keyword evidence="5" id="KW-0732">Signal</keyword>
<evidence type="ECO:0000256" key="2">
    <source>
        <dbReference type="ARBA" id="ARBA00022645"/>
    </source>
</evidence>
<dbReference type="GO" id="GO:0004185">
    <property type="term" value="F:serine-type carboxypeptidase activity"/>
    <property type="evidence" value="ECO:0007669"/>
    <property type="project" value="UniProtKB-UniRule"/>
</dbReference>
<comment type="caution">
    <text evidence="6">The sequence shown here is derived from an EMBL/GenBank/DDBJ whole genome shotgun (WGS) entry which is preliminary data.</text>
</comment>
<organism evidence="6 7">
    <name type="scientific">Heterodera schachtii</name>
    <name type="common">Sugarbeet cyst nematode worm</name>
    <name type="synonym">Tylenchus schachtii</name>
    <dbReference type="NCBI Taxonomy" id="97005"/>
    <lineage>
        <taxon>Eukaryota</taxon>
        <taxon>Metazoa</taxon>
        <taxon>Ecdysozoa</taxon>
        <taxon>Nematoda</taxon>
        <taxon>Chromadorea</taxon>
        <taxon>Rhabditida</taxon>
        <taxon>Tylenchina</taxon>
        <taxon>Tylenchomorpha</taxon>
        <taxon>Tylenchoidea</taxon>
        <taxon>Heteroderidae</taxon>
        <taxon>Heteroderinae</taxon>
        <taxon>Heterodera</taxon>
    </lineage>
</organism>
<dbReference type="GO" id="GO:0006508">
    <property type="term" value="P:proteolysis"/>
    <property type="evidence" value="ECO:0007669"/>
    <property type="project" value="UniProtKB-KW"/>
</dbReference>